<dbReference type="RefSeq" id="XP_009832168.1">
    <property type="nucleotide sequence ID" value="XM_009833866.1"/>
</dbReference>
<name>W4GFY3_APHAT</name>
<proteinExistence type="predicted"/>
<dbReference type="GeneID" id="20810080"/>
<organism evidence="1">
    <name type="scientific">Aphanomyces astaci</name>
    <name type="common">Crayfish plague agent</name>
    <dbReference type="NCBI Taxonomy" id="112090"/>
    <lineage>
        <taxon>Eukaryota</taxon>
        <taxon>Sar</taxon>
        <taxon>Stramenopiles</taxon>
        <taxon>Oomycota</taxon>
        <taxon>Saprolegniomycetes</taxon>
        <taxon>Saprolegniales</taxon>
        <taxon>Verrucalvaceae</taxon>
        <taxon>Aphanomyces</taxon>
    </lineage>
</organism>
<gene>
    <name evidence="1" type="ORF">H257_08084</name>
</gene>
<dbReference type="EMBL" id="KI913130">
    <property type="protein sequence ID" value="ETV78587.1"/>
    <property type="molecule type" value="Genomic_DNA"/>
</dbReference>
<dbReference type="VEuPathDB" id="FungiDB:H257_08084"/>
<dbReference type="AlphaFoldDB" id="W4GFY3"/>
<sequence length="56" mass="6151">MSTFPWNSEAIKLAELPQTFDKLDMTSDNRTRAAVTDAAIKVSAHHHVQSPELGVS</sequence>
<protein>
    <submittedName>
        <fullName evidence="1">Uncharacterized protein</fullName>
    </submittedName>
</protein>
<accession>W4GFY3</accession>
<evidence type="ECO:0000313" key="1">
    <source>
        <dbReference type="EMBL" id="ETV78587.1"/>
    </source>
</evidence>
<reference evidence="1" key="1">
    <citation type="submission" date="2013-12" db="EMBL/GenBank/DDBJ databases">
        <title>The Genome Sequence of Aphanomyces astaci APO3.</title>
        <authorList>
            <consortium name="The Broad Institute Genomics Platform"/>
            <person name="Russ C."/>
            <person name="Tyler B."/>
            <person name="van West P."/>
            <person name="Dieguez-Uribeondo J."/>
            <person name="Young S.K."/>
            <person name="Zeng Q."/>
            <person name="Gargeya S."/>
            <person name="Fitzgerald M."/>
            <person name="Abouelleil A."/>
            <person name="Alvarado L."/>
            <person name="Chapman S.B."/>
            <person name="Gainer-Dewar J."/>
            <person name="Goldberg J."/>
            <person name="Griggs A."/>
            <person name="Gujja S."/>
            <person name="Hansen M."/>
            <person name="Howarth C."/>
            <person name="Imamovic A."/>
            <person name="Ireland A."/>
            <person name="Larimer J."/>
            <person name="McCowan C."/>
            <person name="Murphy C."/>
            <person name="Pearson M."/>
            <person name="Poon T.W."/>
            <person name="Priest M."/>
            <person name="Roberts A."/>
            <person name="Saif S."/>
            <person name="Shea T."/>
            <person name="Sykes S."/>
            <person name="Wortman J."/>
            <person name="Nusbaum C."/>
            <person name="Birren B."/>
        </authorList>
    </citation>
    <scope>NUCLEOTIDE SEQUENCE [LARGE SCALE GENOMIC DNA]</scope>
    <source>
        <strain evidence="1">APO3</strain>
    </source>
</reference>